<dbReference type="InterPro" id="IPR055185">
    <property type="entry name" value="C2CH-4th_BIRD-IDD"/>
</dbReference>
<name>A0A4S8KDX4_MUSBA</name>
<dbReference type="GO" id="GO:0005634">
    <property type="term" value="C:nucleus"/>
    <property type="evidence" value="ECO:0007669"/>
    <property type="project" value="TreeGrafter"/>
</dbReference>
<dbReference type="InterPro" id="IPR036236">
    <property type="entry name" value="Znf_C2H2_sf"/>
</dbReference>
<comment type="function">
    <text evidence="7">Transcription activator that acts as a flowering master switch in both long and short days, independently of the circadian clock. Promotes flowering upstream of HD1 by up-regulating FTL1, FTL4, FTL5, FTL6, EHD1, HD3A and RFT1. Seems to repress FTL11 expression. May recognize the consensus motif 5'-TTTGTCGTAAT-3' in target gene promoters.</text>
</comment>
<feature type="region of interest" description="Disordered" evidence="11">
    <location>
        <begin position="629"/>
        <end position="664"/>
    </location>
</feature>
<dbReference type="FunFam" id="3.30.160.60:FF:000131">
    <property type="entry name" value="protein indeterminate-domain 5, chloroplastic-like"/>
    <property type="match status" value="1"/>
</dbReference>
<proteinExistence type="predicted"/>
<dbReference type="InterPro" id="IPR013087">
    <property type="entry name" value="Znf_C2H2_type"/>
</dbReference>
<evidence type="ECO:0000256" key="11">
    <source>
        <dbReference type="SAM" id="MobiDB-lite"/>
    </source>
</evidence>
<dbReference type="Pfam" id="PF12874">
    <property type="entry name" value="zf-met"/>
    <property type="match status" value="1"/>
</dbReference>
<evidence type="ECO:0000256" key="4">
    <source>
        <dbReference type="ARBA" id="ARBA00022833"/>
    </source>
</evidence>
<evidence type="ECO:0000256" key="2">
    <source>
        <dbReference type="ARBA" id="ARBA00022737"/>
    </source>
</evidence>
<dbReference type="GO" id="GO:0003700">
    <property type="term" value="F:DNA-binding transcription factor activity"/>
    <property type="evidence" value="ECO:0007669"/>
    <property type="project" value="TreeGrafter"/>
</dbReference>
<keyword evidence="6" id="KW-0804">Transcription</keyword>
<evidence type="ECO:0000256" key="7">
    <source>
        <dbReference type="ARBA" id="ARBA00059785"/>
    </source>
</evidence>
<keyword evidence="2" id="KW-0677">Repeat</keyword>
<dbReference type="GO" id="GO:0008270">
    <property type="term" value="F:zinc ion binding"/>
    <property type="evidence" value="ECO:0007669"/>
    <property type="project" value="UniProtKB-KW"/>
</dbReference>
<dbReference type="PANTHER" id="PTHR10593">
    <property type="entry name" value="SERINE/THREONINE-PROTEIN KINASE RIO"/>
    <property type="match status" value="1"/>
</dbReference>
<dbReference type="EMBL" id="PYDT01000001">
    <property type="protein sequence ID" value="THU73412.1"/>
    <property type="molecule type" value="Genomic_DNA"/>
</dbReference>
<comment type="caution">
    <text evidence="13">The sequence shown here is derived from an EMBL/GenBank/DDBJ whole genome shotgun (WGS) entry which is preliminary data.</text>
</comment>
<dbReference type="PANTHER" id="PTHR10593:SF127">
    <property type="entry name" value="OS04G0566400 PROTEIN"/>
    <property type="match status" value="1"/>
</dbReference>
<dbReference type="PROSITE" id="PS00028">
    <property type="entry name" value="ZINC_FINGER_C2H2_1"/>
    <property type="match status" value="1"/>
</dbReference>
<evidence type="ECO:0000256" key="5">
    <source>
        <dbReference type="ARBA" id="ARBA00023015"/>
    </source>
</evidence>
<feature type="compositionally biased region" description="Basic and acidic residues" evidence="11">
    <location>
        <begin position="54"/>
        <end position="69"/>
    </location>
</feature>
<keyword evidence="5" id="KW-0805">Transcription regulation</keyword>
<dbReference type="SUPFAM" id="SSF57667">
    <property type="entry name" value="beta-beta-alpha zinc fingers"/>
    <property type="match status" value="1"/>
</dbReference>
<evidence type="ECO:0000256" key="6">
    <source>
        <dbReference type="ARBA" id="ARBA00023163"/>
    </source>
</evidence>
<evidence type="ECO:0000256" key="3">
    <source>
        <dbReference type="ARBA" id="ARBA00022771"/>
    </source>
</evidence>
<feature type="region of interest" description="Disordered" evidence="11">
    <location>
        <begin position="50"/>
        <end position="76"/>
    </location>
</feature>
<keyword evidence="1" id="KW-0479">Metal-binding</keyword>
<feature type="domain" description="C2H2-type" evidence="12">
    <location>
        <begin position="239"/>
        <end position="267"/>
    </location>
</feature>
<gene>
    <name evidence="13" type="ORF">C4D60_Mb04t22560</name>
</gene>
<dbReference type="Pfam" id="PF22995">
    <property type="entry name" value="C2CH-3rd_BIRD-IDD"/>
    <property type="match status" value="1"/>
</dbReference>
<feature type="domain" description="C2H2-type" evidence="12">
    <location>
        <begin position="163"/>
        <end position="185"/>
    </location>
</feature>
<organism evidence="13 14">
    <name type="scientific">Musa balbisiana</name>
    <name type="common">Banana</name>
    <dbReference type="NCBI Taxonomy" id="52838"/>
    <lineage>
        <taxon>Eukaryota</taxon>
        <taxon>Viridiplantae</taxon>
        <taxon>Streptophyta</taxon>
        <taxon>Embryophyta</taxon>
        <taxon>Tracheophyta</taxon>
        <taxon>Spermatophyta</taxon>
        <taxon>Magnoliopsida</taxon>
        <taxon>Liliopsida</taxon>
        <taxon>Zingiberales</taxon>
        <taxon>Musaceae</taxon>
        <taxon>Musa</taxon>
    </lineage>
</organism>
<reference evidence="13 14" key="1">
    <citation type="journal article" date="2019" name="Nat. Plants">
        <title>Genome sequencing of Musa balbisiana reveals subgenome evolution and function divergence in polyploid bananas.</title>
        <authorList>
            <person name="Yao X."/>
        </authorList>
    </citation>
    <scope>NUCLEOTIDE SEQUENCE [LARGE SCALE GENOMIC DNA]</scope>
    <source>
        <strain evidence="14">cv. DH-PKW</strain>
        <tissue evidence="13">Leaves</tissue>
    </source>
</reference>
<accession>A0A4S8KDX4</accession>
<keyword evidence="3 10" id="KW-0863">Zinc-finger</keyword>
<evidence type="ECO:0000256" key="1">
    <source>
        <dbReference type="ARBA" id="ARBA00022723"/>
    </source>
</evidence>
<dbReference type="InterPro" id="IPR031140">
    <property type="entry name" value="IDD1-16"/>
</dbReference>
<dbReference type="Pfam" id="PF22996">
    <property type="entry name" value="C2H2-2nd_BIRD-IDD"/>
    <property type="match status" value="1"/>
</dbReference>
<evidence type="ECO:0000256" key="10">
    <source>
        <dbReference type="PROSITE-ProRule" id="PRU00042"/>
    </source>
</evidence>
<dbReference type="Pfam" id="PF22992">
    <property type="entry name" value="C2CH-4th_BIRD-IDD"/>
    <property type="match status" value="1"/>
</dbReference>
<protein>
    <recommendedName>
        <fullName evidence="8">Protein EARLY HEADING DATE 2</fullName>
    </recommendedName>
    <alternativeName>
        <fullName evidence="9">Protein RICE INDETERMINATE 1</fullName>
    </alternativeName>
</protein>
<dbReference type="Proteomes" id="UP000317650">
    <property type="component" value="Chromosome 4"/>
</dbReference>
<dbReference type="InterPro" id="IPR055187">
    <property type="entry name" value="C2CH-3rd_BIRD-IDD"/>
</dbReference>
<dbReference type="STRING" id="52838.A0A4S8KDX4"/>
<dbReference type="InterPro" id="IPR055186">
    <property type="entry name" value="C2H2-2nd_BIRD-IDD"/>
</dbReference>
<evidence type="ECO:0000259" key="12">
    <source>
        <dbReference type="PROSITE" id="PS50157"/>
    </source>
</evidence>
<sequence length="664" mass="71512">MAQQPPPPLASTLVYAADKIERRGGRGHGCMLGSGNFCFGCSWTIRKNWQKPNQRHEVSKKKQEEEHHHQQVKRGGGVAADGISFFVVALLWTERGRASHPGDATAVLFNTAATTSRSAGEEEAEPSRKSMQVFSSSACIRNNDPDAEVIALSPRTLLATNRFICEVCNKGFQREQNLQLHRRGHNLPWKLRQKTTKEVRRRVYLCPEPTCVHHEPSRALGDLTGVKKHFCRKHGEKKWKCDKCSKRYAVQSDLKAHSKICGTREYRCDCGTLFSRRDSFITHRAFCDALAQEGARLPTALNTLGGHLYGNSNMVLGSAQVSPQITSLHDQSRPSTDLLHLGRAGSSQFEHLISPSKPLSFGAPQTPPYSSPFYLGGGGGGCSDRGINGDTPSHHSLLQTAAGLFNLGFFSNDSNTCSNAMNKNVQPMPGDQIYDSNRSTEQSTLFAGNLVDEHMAGGIASRYSTLIKNEPVMLPQQLSATALLQKAAQIGATSSGGSSLLGGFGSSASPGKTANYSCSFSGSHSSVGDGFRSPMENETHIQHLMNSLASGGINGLFGSSTGMAAFEGSCTTAGGRHGQENTGFGRFNGNMRNMNEGKYNLSSTGNLGGSDGLTRDFLGVGSMVRSMGPGISQREQHHGIDMSPLDPDMRSGSSSRYFAGGSLQ</sequence>
<evidence type="ECO:0000256" key="9">
    <source>
        <dbReference type="ARBA" id="ARBA00083437"/>
    </source>
</evidence>
<keyword evidence="4" id="KW-0862">Zinc</keyword>
<dbReference type="AlphaFoldDB" id="A0A4S8KDX4"/>
<evidence type="ECO:0000313" key="13">
    <source>
        <dbReference type="EMBL" id="THU73412.1"/>
    </source>
</evidence>
<keyword evidence="14" id="KW-1185">Reference proteome</keyword>
<dbReference type="SMART" id="SM00355">
    <property type="entry name" value="ZnF_C2H2"/>
    <property type="match status" value="2"/>
</dbReference>
<evidence type="ECO:0000313" key="14">
    <source>
        <dbReference type="Proteomes" id="UP000317650"/>
    </source>
</evidence>
<dbReference type="PROSITE" id="PS50157">
    <property type="entry name" value="ZINC_FINGER_C2H2_2"/>
    <property type="match status" value="2"/>
</dbReference>
<dbReference type="FunFam" id="3.30.160.60:FF:000554">
    <property type="entry name" value="protein indeterminate-domain 12-like"/>
    <property type="match status" value="1"/>
</dbReference>
<evidence type="ECO:0000256" key="8">
    <source>
        <dbReference type="ARBA" id="ARBA00072973"/>
    </source>
</evidence>
<dbReference type="Gene3D" id="3.30.160.60">
    <property type="entry name" value="Classic Zinc Finger"/>
    <property type="match status" value="2"/>
</dbReference>